<protein>
    <recommendedName>
        <fullName evidence="2">DUF7896 domain-containing protein</fullName>
    </recommendedName>
</protein>
<evidence type="ECO:0000313" key="3">
    <source>
        <dbReference type="EMBL" id="KAL1869357.1"/>
    </source>
</evidence>
<feature type="compositionally biased region" description="Acidic residues" evidence="1">
    <location>
        <begin position="187"/>
        <end position="203"/>
    </location>
</feature>
<dbReference type="PANTHER" id="PTHR42031">
    <property type="entry name" value="KEY LIME PATHOGENICITY PROTEIN"/>
    <property type="match status" value="1"/>
</dbReference>
<evidence type="ECO:0000313" key="4">
    <source>
        <dbReference type="Proteomes" id="UP001583177"/>
    </source>
</evidence>
<feature type="domain" description="DUF7896" evidence="2">
    <location>
        <begin position="92"/>
        <end position="171"/>
    </location>
</feature>
<feature type="region of interest" description="Disordered" evidence="1">
    <location>
        <begin position="132"/>
        <end position="162"/>
    </location>
</feature>
<feature type="region of interest" description="Disordered" evidence="1">
    <location>
        <begin position="187"/>
        <end position="233"/>
    </location>
</feature>
<dbReference type="EMBL" id="JAWRVE010000041">
    <property type="protein sequence ID" value="KAL1869357.1"/>
    <property type="molecule type" value="Genomic_DNA"/>
</dbReference>
<evidence type="ECO:0000259" key="2">
    <source>
        <dbReference type="Pfam" id="PF25438"/>
    </source>
</evidence>
<dbReference type="PANTHER" id="PTHR42031:SF1">
    <property type="entry name" value="KEY LIME PATHOGENICITY PROTEIN"/>
    <property type="match status" value="1"/>
</dbReference>
<comment type="caution">
    <text evidence="3">The sequence shown here is derived from an EMBL/GenBank/DDBJ whole genome shotgun (WGS) entry which is preliminary data.</text>
</comment>
<sequence>MISLKIHGSLNFQPVHTIILSQSFGRDERGAAVVDATTGACYGHIIFGVEGHSVAYMVPAPDTLADIVLNFGKLPSLQLSRPCETEVSDAIKRWKCVIPRRKPDCRPPEPLDKCTSCSTGKLYRARSRAAAHLRRNHFSEESPSQKNSVEPEANDRSEGLPVADLKPWISEATVTPLYARVMQADTDSESDYDNGSDDTDDEPEKALPSPSTTMDTADRQGIPVEDSKELRRRNERLKDEIGLLEGDIDVLMEDREELKQELEHLRKRLWEQEALLSPAEPEGFLPHWCVMSKETMISDDSDLSEERYLVYPRDAPAHIQAQIVRPRGRALSLLRAVVPRLAKKKATSHQE</sequence>
<organism evidence="3 4">
    <name type="scientific">Diaporthe australafricana</name>
    <dbReference type="NCBI Taxonomy" id="127596"/>
    <lineage>
        <taxon>Eukaryota</taxon>
        <taxon>Fungi</taxon>
        <taxon>Dikarya</taxon>
        <taxon>Ascomycota</taxon>
        <taxon>Pezizomycotina</taxon>
        <taxon>Sordariomycetes</taxon>
        <taxon>Sordariomycetidae</taxon>
        <taxon>Diaporthales</taxon>
        <taxon>Diaporthaceae</taxon>
        <taxon>Diaporthe</taxon>
    </lineage>
</organism>
<keyword evidence="4" id="KW-1185">Reference proteome</keyword>
<accession>A0ABR3X0C0</accession>
<dbReference type="Proteomes" id="UP001583177">
    <property type="component" value="Unassembled WGS sequence"/>
</dbReference>
<gene>
    <name evidence="3" type="ORF">Daus18300_005569</name>
</gene>
<evidence type="ECO:0000256" key="1">
    <source>
        <dbReference type="SAM" id="MobiDB-lite"/>
    </source>
</evidence>
<dbReference type="Pfam" id="PF25438">
    <property type="entry name" value="DUF7896"/>
    <property type="match status" value="1"/>
</dbReference>
<reference evidence="3 4" key="1">
    <citation type="journal article" date="2024" name="IMA Fungus">
        <title>IMA Genome - F19 : A genome assembly and annotation guide to empower mycologists, including annotated draft genome sequences of Ceratocystis pirilliformis, Diaporthe australafricana, Fusarium ophioides, Paecilomyces lecythidis, and Sporothrix stenoceras.</title>
        <authorList>
            <person name="Aylward J."/>
            <person name="Wilson A.M."/>
            <person name="Visagie C.M."/>
            <person name="Spraker J."/>
            <person name="Barnes I."/>
            <person name="Buitendag C."/>
            <person name="Ceriani C."/>
            <person name="Del Mar Angel L."/>
            <person name="du Plessis D."/>
            <person name="Fuchs T."/>
            <person name="Gasser K."/>
            <person name="Kramer D."/>
            <person name="Li W."/>
            <person name="Munsamy K."/>
            <person name="Piso A."/>
            <person name="Price J.L."/>
            <person name="Sonnekus B."/>
            <person name="Thomas C."/>
            <person name="van der Nest A."/>
            <person name="van Dijk A."/>
            <person name="van Heerden A."/>
            <person name="van Vuuren N."/>
            <person name="Yilmaz N."/>
            <person name="Duong T.A."/>
            <person name="van der Merwe N.A."/>
            <person name="Wingfield M.J."/>
            <person name="Wingfield B.D."/>
        </authorList>
    </citation>
    <scope>NUCLEOTIDE SEQUENCE [LARGE SCALE GENOMIC DNA]</scope>
    <source>
        <strain evidence="3 4">CMW 18300</strain>
    </source>
</reference>
<proteinExistence type="predicted"/>
<name>A0ABR3X0C0_9PEZI</name>
<dbReference type="InterPro" id="IPR057218">
    <property type="entry name" value="DUF7896"/>
</dbReference>